<organism evidence="9 10">
    <name type="scientific">Sphingobacterium faecale</name>
    <dbReference type="NCBI Taxonomy" id="2803775"/>
    <lineage>
        <taxon>Bacteria</taxon>
        <taxon>Pseudomonadati</taxon>
        <taxon>Bacteroidota</taxon>
        <taxon>Sphingobacteriia</taxon>
        <taxon>Sphingobacteriales</taxon>
        <taxon>Sphingobacteriaceae</taxon>
        <taxon>Sphingobacterium</taxon>
    </lineage>
</organism>
<evidence type="ECO:0000256" key="6">
    <source>
        <dbReference type="SAM" id="Phobius"/>
    </source>
</evidence>
<feature type="transmembrane region" description="Helical" evidence="6">
    <location>
        <begin position="376"/>
        <end position="399"/>
    </location>
</feature>
<evidence type="ECO:0000256" key="4">
    <source>
        <dbReference type="ARBA" id="ARBA00022989"/>
    </source>
</evidence>
<evidence type="ECO:0000256" key="5">
    <source>
        <dbReference type="ARBA" id="ARBA00023136"/>
    </source>
</evidence>
<keyword evidence="10" id="KW-1185">Reference proteome</keyword>
<evidence type="ECO:0000259" key="7">
    <source>
        <dbReference type="Pfam" id="PF02687"/>
    </source>
</evidence>
<keyword evidence="4 6" id="KW-1133">Transmembrane helix</keyword>
<evidence type="ECO:0000313" key="10">
    <source>
        <dbReference type="Proteomes" id="UP000625283"/>
    </source>
</evidence>
<feature type="transmembrane region" description="Helical" evidence="6">
    <location>
        <begin position="21"/>
        <end position="41"/>
    </location>
</feature>
<feature type="transmembrane region" description="Helical" evidence="6">
    <location>
        <begin position="330"/>
        <end position="356"/>
    </location>
</feature>
<dbReference type="InterPro" id="IPR003838">
    <property type="entry name" value="ABC3_permease_C"/>
</dbReference>
<evidence type="ECO:0000256" key="2">
    <source>
        <dbReference type="ARBA" id="ARBA00022475"/>
    </source>
</evidence>
<dbReference type="Pfam" id="PF12704">
    <property type="entry name" value="MacB_PCD"/>
    <property type="match status" value="1"/>
</dbReference>
<feature type="transmembrane region" description="Helical" evidence="6">
    <location>
        <begin position="282"/>
        <end position="301"/>
    </location>
</feature>
<protein>
    <submittedName>
        <fullName evidence="9">ABC transporter permease</fullName>
    </submittedName>
</protein>
<evidence type="ECO:0000259" key="8">
    <source>
        <dbReference type="Pfam" id="PF12704"/>
    </source>
</evidence>
<dbReference type="Proteomes" id="UP000625283">
    <property type="component" value="Unassembled WGS sequence"/>
</dbReference>
<dbReference type="EMBL" id="JAERTY010000002">
    <property type="protein sequence ID" value="MBL1407928.1"/>
    <property type="molecule type" value="Genomic_DNA"/>
</dbReference>
<keyword evidence="2" id="KW-1003">Cell membrane</keyword>
<feature type="transmembrane region" description="Helical" evidence="6">
    <location>
        <begin position="674"/>
        <end position="696"/>
    </location>
</feature>
<dbReference type="Pfam" id="PF02687">
    <property type="entry name" value="FtsX"/>
    <property type="match status" value="2"/>
</dbReference>
<dbReference type="InterPro" id="IPR050250">
    <property type="entry name" value="Macrolide_Exporter_MacB"/>
</dbReference>
<comment type="caution">
    <text evidence="9">The sequence shown here is derived from an EMBL/GenBank/DDBJ whole genome shotgun (WGS) entry which is preliminary data.</text>
</comment>
<gene>
    <name evidence="9" type="ORF">JKG61_04105</name>
</gene>
<keyword evidence="5 6" id="KW-0472">Membrane</keyword>
<feature type="domain" description="ABC3 transporter permease C-terminal" evidence="7">
    <location>
        <begin position="285"/>
        <end position="393"/>
    </location>
</feature>
<feature type="domain" description="MacB-like periplasmic core" evidence="8">
    <location>
        <begin position="20"/>
        <end position="239"/>
    </location>
</feature>
<proteinExistence type="predicted"/>
<feature type="transmembrane region" description="Helical" evidence="6">
    <location>
        <begin position="757"/>
        <end position="780"/>
    </location>
</feature>
<feature type="domain" description="ABC3 transporter permease C-terminal" evidence="7">
    <location>
        <begin position="674"/>
        <end position="786"/>
    </location>
</feature>
<evidence type="ECO:0000256" key="3">
    <source>
        <dbReference type="ARBA" id="ARBA00022692"/>
    </source>
</evidence>
<evidence type="ECO:0000256" key="1">
    <source>
        <dbReference type="ARBA" id="ARBA00004651"/>
    </source>
</evidence>
<evidence type="ECO:0000313" key="9">
    <source>
        <dbReference type="EMBL" id="MBL1407928.1"/>
    </source>
</evidence>
<dbReference type="InterPro" id="IPR025857">
    <property type="entry name" value="MacB_PCD"/>
</dbReference>
<accession>A0ABS1QZR6</accession>
<reference evidence="9 10" key="1">
    <citation type="submission" date="2021-01" db="EMBL/GenBank/DDBJ databases">
        <title>C459-1 draft genome sequence.</title>
        <authorList>
            <person name="Zhang X.-F."/>
        </authorList>
    </citation>
    <scope>NUCLEOTIDE SEQUENCE [LARGE SCALE GENOMIC DNA]</scope>
    <source>
        <strain evidence="10">C459-1</strain>
    </source>
</reference>
<sequence>MLRNYIKIAWRNLWKNKGYTTINILGLALGMGISLIIALWINSEIRYDRFYSKTDRLYQVYTRDVFDGSQHTWGGTPNILGPILQQEHPEIEEVVRIWNIDHRIHHDAEPSLSASGIAADPAFLKLFDFKVVSGNYTTTLSRPDAIVLTASMAKKLFSTIDVIGRRVDMDSTVSLTIEAVIEDIPRNSKFYGNDFICSLNYLAKRGKTFSDSWTAYNHETYALLTDGVSLPAINKNIENLVSKHTNGTAKATIYLYPAHRWHLYNKSVNGQMVAGNITTLQLFGLIGIFILLIACINFINLSTAGAERRAKEIGVRKVVGAPKKSLVQQFLLESFILTFLAALLALLIIFLALPFFNNLIHGDLSIGDDPIFFGSIFLIIIFFCSLCAGLYPAFVLAAFDPIKTLKGNYLILNAGLQPRKILVTLQFIISIGLGICTFIIGQQIRFGEERNAGYDRNNLVYLPLEGNLGKNYEAFRNELFQQGIATNISKTWGRISRNGSNSWGYSWPNSRPEDYDIVFNNMSTDCDFTQTMGIKLLQGRDIDIYRHASDSSSLLLNETAVAKMQLTNPIGTQVTVGQGTEYQQIYTVIGIIEDFVWQSPYQNIEPMMIKGPSTWSDYIHIRLNSAKSLLTNVEAIQSLVKKYNPDYPIDIHFTDDDYALKFATQKRTAALTGLFSGLAIFIACLGLLGLVSFATIQKQKEIGIRKVLGATVSNIIAMLSRDFVKLVIIALFIASPITWWIMNQWLSDYVYRIHIQWWVFALAGILAIVIALLTVSTLAFKAAMLNPVKSLRDE</sequence>
<dbReference type="PANTHER" id="PTHR30572">
    <property type="entry name" value="MEMBRANE COMPONENT OF TRANSPORTER-RELATED"/>
    <property type="match status" value="1"/>
</dbReference>
<feature type="transmembrane region" description="Helical" evidence="6">
    <location>
        <begin position="723"/>
        <end position="742"/>
    </location>
</feature>
<dbReference type="PANTHER" id="PTHR30572:SF18">
    <property type="entry name" value="ABC-TYPE MACROLIDE FAMILY EXPORT SYSTEM PERMEASE COMPONENT 2"/>
    <property type="match status" value="1"/>
</dbReference>
<comment type="subcellular location">
    <subcellularLocation>
        <location evidence="1">Cell membrane</location>
        <topology evidence="1">Multi-pass membrane protein</topology>
    </subcellularLocation>
</comment>
<feature type="transmembrane region" description="Helical" evidence="6">
    <location>
        <begin position="420"/>
        <end position="441"/>
    </location>
</feature>
<name>A0ABS1QZR6_9SPHI</name>
<dbReference type="RefSeq" id="WP_202101723.1">
    <property type="nucleotide sequence ID" value="NZ_JAERTY010000002.1"/>
</dbReference>
<keyword evidence="3 6" id="KW-0812">Transmembrane</keyword>